<protein>
    <submittedName>
        <fullName evidence="11">Transposase</fullName>
    </submittedName>
</protein>
<dbReference type="GO" id="GO:0046872">
    <property type="term" value="F:metal ion binding"/>
    <property type="evidence" value="ECO:0007669"/>
    <property type="project" value="UniProtKB-KW"/>
</dbReference>
<dbReference type="Pfam" id="PF12323">
    <property type="entry name" value="HTH_OrfB_IS605"/>
    <property type="match status" value="1"/>
</dbReference>
<evidence type="ECO:0000256" key="3">
    <source>
        <dbReference type="ARBA" id="ARBA00022578"/>
    </source>
</evidence>
<dbReference type="RefSeq" id="WP_103897998.1">
    <property type="nucleotide sequence ID" value="NZ_JALY01000043.1"/>
</dbReference>
<dbReference type="GO" id="GO:0006310">
    <property type="term" value="P:DNA recombination"/>
    <property type="evidence" value="ECO:0007669"/>
    <property type="project" value="UniProtKB-KW"/>
</dbReference>
<evidence type="ECO:0000259" key="9">
    <source>
        <dbReference type="Pfam" id="PF07282"/>
    </source>
</evidence>
<reference evidence="11 12" key="1">
    <citation type="submission" date="2014-01" db="EMBL/GenBank/DDBJ databases">
        <title>Comparative genomics of Petrotoga.</title>
        <authorList>
            <person name="Chow K."/>
            <person name="Charchuk R."/>
            <person name="Nesbo C.L."/>
        </authorList>
    </citation>
    <scope>NUCLEOTIDE SEQUENCE [LARGE SCALE GENOMIC DNA]</scope>
    <source>
        <strain evidence="11 12">DSM 16923</strain>
    </source>
</reference>
<dbReference type="PANTHER" id="PTHR30405:SF25">
    <property type="entry name" value="RNA-GUIDED DNA ENDONUCLEASE INSQ-RELATED"/>
    <property type="match status" value="1"/>
</dbReference>
<dbReference type="Pfam" id="PF01385">
    <property type="entry name" value="OrfB_IS605"/>
    <property type="match status" value="1"/>
</dbReference>
<evidence type="ECO:0000313" key="12">
    <source>
        <dbReference type="Proteomes" id="UP000236950"/>
    </source>
</evidence>
<dbReference type="InterPro" id="IPR010095">
    <property type="entry name" value="Cas12f1-like_TNB"/>
</dbReference>
<keyword evidence="7" id="KW-0233">DNA recombination</keyword>
<keyword evidence="3" id="KW-0815">Transposition</keyword>
<dbReference type="GO" id="GO:0032196">
    <property type="term" value="P:transposition"/>
    <property type="evidence" value="ECO:0007669"/>
    <property type="project" value="UniProtKB-KW"/>
</dbReference>
<organism evidence="11 12">
    <name type="scientific">Petrotoga halophila DSM 16923</name>
    <dbReference type="NCBI Taxonomy" id="1122953"/>
    <lineage>
        <taxon>Bacteria</taxon>
        <taxon>Thermotogati</taxon>
        <taxon>Thermotogota</taxon>
        <taxon>Thermotogae</taxon>
        <taxon>Petrotogales</taxon>
        <taxon>Petrotogaceae</taxon>
        <taxon>Petrotoga</taxon>
    </lineage>
</organism>
<keyword evidence="6" id="KW-0238">DNA-binding</keyword>
<proteinExistence type="inferred from homology"/>
<name>A0A2S5EJU6_9BACT</name>
<dbReference type="Proteomes" id="UP000236950">
    <property type="component" value="Unassembled WGS sequence"/>
</dbReference>
<evidence type="ECO:0000256" key="4">
    <source>
        <dbReference type="ARBA" id="ARBA00022723"/>
    </source>
</evidence>
<dbReference type="InterPro" id="IPR021027">
    <property type="entry name" value="Transposase_put_HTH"/>
</dbReference>
<evidence type="ECO:0000259" key="10">
    <source>
        <dbReference type="Pfam" id="PF12323"/>
    </source>
</evidence>
<comment type="similarity">
    <text evidence="2">In the N-terminal section; belongs to the transposase 2 family.</text>
</comment>
<keyword evidence="12" id="KW-1185">Reference proteome</keyword>
<dbReference type="NCBIfam" id="TIGR01766">
    <property type="entry name" value="IS200/IS605 family accessory protein TnpB-like domain"/>
    <property type="match status" value="1"/>
</dbReference>
<feature type="domain" description="Cas12f1-like TNB" evidence="9">
    <location>
        <begin position="299"/>
        <end position="366"/>
    </location>
</feature>
<keyword evidence="5" id="KW-0862">Zinc</keyword>
<dbReference type="AlphaFoldDB" id="A0A2S5EJU6"/>
<keyword evidence="4" id="KW-0479">Metal-binding</keyword>
<evidence type="ECO:0000256" key="5">
    <source>
        <dbReference type="ARBA" id="ARBA00022833"/>
    </source>
</evidence>
<evidence type="ECO:0000313" key="11">
    <source>
        <dbReference type="EMBL" id="POZ93416.1"/>
    </source>
</evidence>
<evidence type="ECO:0000259" key="8">
    <source>
        <dbReference type="Pfam" id="PF01385"/>
    </source>
</evidence>
<dbReference type="PANTHER" id="PTHR30405">
    <property type="entry name" value="TRANSPOSASE"/>
    <property type="match status" value="1"/>
</dbReference>
<gene>
    <name evidence="11" type="ORF">AA81_01815</name>
</gene>
<dbReference type="InterPro" id="IPR051399">
    <property type="entry name" value="RNA-guided_DNA_endo/Transpos"/>
</dbReference>
<evidence type="ECO:0000256" key="7">
    <source>
        <dbReference type="ARBA" id="ARBA00023172"/>
    </source>
</evidence>
<comment type="caution">
    <text evidence="11">The sequence shown here is derived from an EMBL/GenBank/DDBJ whole genome shotgun (WGS) entry which is preliminary data.</text>
</comment>
<dbReference type="CDD" id="cd00350">
    <property type="entry name" value="rubredoxin_like"/>
    <property type="match status" value="1"/>
</dbReference>
<dbReference type="EMBL" id="JALY01000043">
    <property type="protein sequence ID" value="POZ93416.1"/>
    <property type="molecule type" value="Genomic_DNA"/>
</dbReference>
<evidence type="ECO:0000256" key="6">
    <source>
        <dbReference type="ARBA" id="ARBA00023125"/>
    </source>
</evidence>
<feature type="domain" description="Transposase putative helix-turn-helix" evidence="10">
    <location>
        <begin position="1"/>
        <end position="45"/>
    </location>
</feature>
<evidence type="ECO:0000256" key="2">
    <source>
        <dbReference type="ARBA" id="ARBA00011044"/>
    </source>
</evidence>
<evidence type="ECO:0000256" key="1">
    <source>
        <dbReference type="ARBA" id="ARBA00008761"/>
    </source>
</evidence>
<dbReference type="GO" id="GO:0003677">
    <property type="term" value="F:DNA binding"/>
    <property type="evidence" value="ECO:0007669"/>
    <property type="project" value="UniProtKB-KW"/>
</dbReference>
<dbReference type="Pfam" id="PF07282">
    <property type="entry name" value="Cas12f1-like_TNB"/>
    <property type="match status" value="1"/>
</dbReference>
<comment type="similarity">
    <text evidence="1">In the C-terminal section; belongs to the transposase 35 family.</text>
</comment>
<dbReference type="NCBIfam" id="NF040570">
    <property type="entry name" value="guided_TnpB"/>
    <property type="match status" value="1"/>
</dbReference>
<sequence>MLKTYKFRIYPTNEQIEKLNQHFGHTRFVYNLFLEFANNAYKNTKTYTNYYMWAKVLTALKKTEKYQWLNDVNSQSLQQSLKNLESGYKRLFKKLSKHPKFKKKSSRQSFRVPQHIQLYENENNDKYGIIFVPKFKEGIKVRVHRKIDSNAKIKNCTFIKTPTGKYFVSITFEVEGSYPVRDIDYENSIGMDMGLKDSVVLSDGTKYPAPKVLSKYERKLKHAYKKFSSKEQGSKNWDKAKLEVARIHEKIKNTREDFLHKLTKEISENQADVFVVETLNISGMLKNHHLAKSISDSGWYQFKTFLKYKAERLGKKVIEIGMFEPSSKTCSVCGYKNEGLKLSDREWVCPECGTVQDRDINAAINMRQFGLKQAFATQPYGR</sequence>
<dbReference type="InterPro" id="IPR001959">
    <property type="entry name" value="Transposase"/>
</dbReference>
<accession>A0A2S5EJU6</accession>
<feature type="domain" description="Probable transposase IS891/IS1136/IS1341" evidence="8">
    <location>
        <begin position="184"/>
        <end position="287"/>
    </location>
</feature>